<feature type="region of interest" description="Disordered" evidence="1">
    <location>
        <begin position="228"/>
        <end position="270"/>
    </location>
</feature>
<reference evidence="2" key="2">
    <citation type="journal article" date="2015" name="Data Brief">
        <title>Shoot transcriptome of the giant reed, Arundo donax.</title>
        <authorList>
            <person name="Barrero R.A."/>
            <person name="Guerrero F.D."/>
            <person name="Moolhuijzen P."/>
            <person name="Goolsby J.A."/>
            <person name="Tidwell J."/>
            <person name="Bellgard S.E."/>
            <person name="Bellgard M.I."/>
        </authorList>
    </citation>
    <scope>NUCLEOTIDE SEQUENCE</scope>
    <source>
        <tissue evidence="2">Shoot tissue taken approximately 20 cm above the soil surface</tissue>
    </source>
</reference>
<name>A0A0A9FQK7_ARUDO</name>
<evidence type="ECO:0000256" key="1">
    <source>
        <dbReference type="SAM" id="MobiDB-lite"/>
    </source>
</evidence>
<protein>
    <submittedName>
        <fullName evidence="2">Uncharacterized protein</fullName>
    </submittedName>
</protein>
<evidence type="ECO:0000313" key="2">
    <source>
        <dbReference type="EMBL" id="JAE14582.1"/>
    </source>
</evidence>
<sequence length="293" mass="31374">MQQKWADADPQIPQHLKLGRENDLQLRLAARQTDPHQFLKVRSVLHDELFQVAEVTVQACQALGPEAYLVHSDDVLELHALQGRTVGQDRLQGVLGHVHIGQVERPEGGEPRRRRQPGVGKYAAVHLEGFEGGELEEGPWEGGLGGRVEHVDVDFSDAVAREGAEPAVDDAQAVGDAPPVHDEAEAADADVRAGGEDVGDRADDPVATAAFLRRELLARVEVEEGLVEQAAPPRREHRRPPGVAEGEVGEDGQQDGVRELTDSVPAVSGRPIGDVAHIAAAGHRASAFGRPAA</sequence>
<organism evidence="2">
    <name type="scientific">Arundo donax</name>
    <name type="common">Giant reed</name>
    <name type="synonym">Donax arundinaceus</name>
    <dbReference type="NCBI Taxonomy" id="35708"/>
    <lineage>
        <taxon>Eukaryota</taxon>
        <taxon>Viridiplantae</taxon>
        <taxon>Streptophyta</taxon>
        <taxon>Embryophyta</taxon>
        <taxon>Tracheophyta</taxon>
        <taxon>Spermatophyta</taxon>
        <taxon>Magnoliopsida</taxon>
        <taxon>Liliopsida</taxon>
        <taxon>Poales</taxon>
        <taxon>Poaceae</taxon>
        <taxon>PACMAD clade</taxon>
        <taxon>Arundinoideae</taxon>
        <taxon>Arundineae</taxon>
        <taxon>Arundo</taxon>
    </lineage>
</organism>
<dbReference type="AlphaFoldDB" id="A0A0A9FQK7"/>
<accession>A0A0A9FQK7</accession>
<proteinExistence type="predicted"/>
<reference evidence="2" key="1">
    <citation type="submission" date="2014-09" db="EMBL/GenBank/DDBJ databases">
        <authorList>
            <person name="Magalhaes I.L.F."/>
            <person name="Oliveira U."/>
            <person name="Santos F.R."/>
            <person name="Vidigal T.H.D.A."/>
            <person name="Brescovit A.D."/>
            <person name="Santos A.J."/>
        </authorList>
    </citation>
    <scope>NUCLEOTIDE SEQUENCE</scope>
    <source>
        <tissue evidence="2">Shoot tissue taken approximately 20 cm above the soil surface</tissue>
    </source>
</reference>
<dbReference type="EMBL" id="GBRH01183314">
    <property type="protein sequence ID" value="JAE14582.1"/>
    <property type="molecule type" value="Transcribed_RNA"/>
</dbReference>